<dbReference type="Proteomes" id="UP000554482">
    <property type="component" value="Unassembled WGS sequence"/>
</dbReference>
<sequence length="868" mass="95535">MGSPLKCDKVMIERPYLTRLRIRTFKSEPQNFDLIEDGGDGKRKSDTDDISICDMTLKELKERCKKRKLQKSANLKKENISTATSFDIKQDFSNVKIEEEDSDLEKPIITWKRRSPSKDKARQKSVRKQVCSSIDLEVPGEVITSQILSVSEDAPPSVTNKHDSPNIKSKILESDCSEFQNVECVTNGSAPEYHATDYFFQKISDEMPKSVMENLESISLTKESPSCVVNEASFENTEFHEPKSLSSSETVHFEEVTEIGVSQIISHKSVSVPLSEMTEKFNNINLISDCNLEEMLPATWDLSSDIRESCEDYSFQPHISCHIDSNAVIEVMDMTIIDNFQCKEHSFGGSNHVSAMKGEVYSNEETPSHLKDSNVDNSGSLHLSSIDSYSLSSPSCMAIDDSFQCKKPNSGDSTIASDLKGEVDSNEDIRSHLKDNNVDNSGSFHFSSVNSYPLSNLSTMANDNSFQYKESSSGGSSLVSDLKGQVDHNEDTSCHLKDDNVDNSGNLLISSTDSYPSTNSFSGRAYVYNGSPIAEMQSICTLVPAGTNVGEGMPNTFLNAGDGYVYDGSPIAEMQPIFTNDEVVPAGANGAEDVPKTSSNASDGYEYDGSPVAEMQSICTIDEDVAADANRAADAPKTFPNASDGYTAIEVFDSQLGIQLDFLPKRLLSTRQAISPTSQEKLRQAMDVEELGDNIRNSESHLEGVKVTTSPGVVDIKPKKNWNGTPKLVPKGILKAPDDSRVQKAVEFSQQQMRDIESLAVKLMKELESMKGIVEESLCANESSSTPKYTADEMRIAIQSSAEVENTTKRWLSMMAKDCNRFCKIMRSTGKKTAAEKKKIIFADEAGGLLCHVKVLEDCLDSVSLRDS</sequence>
<dbReference type="PANTHER" id="PTHR34461:SF2">
    <property type="entry name" value="EXPRESSED PROTEIN"/>
    <property type="match status" value="1"/>
</dbReference>
<proteinExistence type="predicted"/>
<name>A0A7J6VYN5_THATH</name>
<accession>A0A7J6VYN5</accession>
<dbReference type="EMBL" id="JABWDY010024977">
    <property type="protein sequence ID" value="KAF5189807.1"/>
    <property type="molecule type" value="Genomic_DNA"/>
</dbReference>
<reference evidence="1 2" key="1">
    <citation type="submission" date="2020-06" db="EMBL/GenBank/DDBJ databases">
        <title>Transcriptomic and genomic resources for Thalictrum thalictroides and T. hernandezii: Facilitating candidate gene discovery in an emerging model plant lineage.</title>
        <authorList>
            <person name="Arias T."/>
            <person name="Riano-Pachon D.M."/>
            <person name="Di Stilio V.S."/>
        </authorList>
    </citation>
    <scope>NUCLEOTIDE SEQUENCE [LARGE SCALE GENOMIC DNA]</scope>
    <source>
        <strain evidence="2">cv. WT478/WT964</strain>
        <tissue evidence="1">Leaves</tissue>
    </source>
</reference>
<gene>
    <name evidence="1" type="ORF">FRX31_020611</name>
</gene>
<evidence type="ECO:0000313" key="2">
    <source>
        <dbReference type="Proteomes" id="UP000554482"/>
    </source>
</evidence>
<organism evidence="1 2">
    <name type="scientific">Thalictrum thalictroides</name>
    <name type="common">Rue-anemone</name>
    <name type="synonym">Anemone thalictroides</name>
    <dbReference type="NCBI Taxonomy" id="46969"/>
    <lineage>
        <taxon>Eukaryota</taxon>
        <taxon>Viridiplantae</taxon>
        <taxon>Streptophyta</taxon>
        <taxon>Embryophyta</taxon>
        <taxon>Tracheophyta</taxon>
        <taxon>Spermatophyta</taxon>
        <taxon>Magnoliopsida</taxon>
        <taxon>Ranunculales</taxon>
        <taxon>Ranunculaceae</taxon>
        <taxon>Thalictroideae</taxon>
        <taxon>Thalictrum</taxon>
    </lineage>
</organism>
<evidence type="ECO:0000313" key="1">
    <source>
        <dbReference type="EMBL" id="KAF5189807.1"/>
    </source>
</evidence>
<protein>
    <submittedName>
        <fullName evidence="1">Uncharacterized protein</fullName>
    </submittedName>
</protein>
<keyword evidence="2" id="KW-1185">Reference proteome</keyword>
<dbReference type="OrthoDB" id="775914at2759"/>
<comment type="caution">
    <text evidence="1">The sequence shown here is derived from an EMBL/GenBank/DDBJ whole genome shotgun (WGS) entry which is preliminary data.</text>
</comment>
<dbReference type="AlphaFoldDB" id="A0A7J6VYN5"/>
<dbReference type="PANTHER" id="PTHR34461">
    <property type="entry name" value="EXPRESSED PROTEIN"/>
    <property type="match status" value="1"/>
</dbReference>